<dbReference type="InterPro" id="IPR002885">
    <property type="entry name" value="PPR_rpt"/>
</dbReference>
<dbReference type="STRING" id="77020.A0A0M8MVW2"/>
<evidence type="ECO:0000256" key="1">
    <source>
        <dbReference type="ARBA" id="ARBA00006192"/>
    </source>
</evidence>
<gene>
    <name evidence="7" type="ORF">Malapachy_0651</name>
</gene>
<dbReference type="AlphaFoldDB" id="A0A0M8MVW2"/>
<evidence type="ECO:0000256" key="4">
    <source>
        <dbReference type="ARBA" id="ARBA00044511"/>
    </source>
</evidence>
<sequence length="729" mass="81255">MFRRESAMRRELAELERDVHLSEKRAQSEALTRDLPPLDEATLEAMYLELSTTPAPRPQIEAPPKPPSVTQLADKIAAVLTSHDLETPTGVPTVPSTSIDTPLDAPSRHARRASLLKALESVPSTSLPLAPLEWAAIAAESAHDRDVAHIQHVLQLAAYQQVDCVPLFHSVMDVYATAGEWETVLQLSAKMEEYQVAPTSEIKHTIVKAYANANHLMGAVQYLTHWEASEPAPQSSYALVLDHLLKQPTRDVQPLAWSLFYHMRFAAHPVPDTSTYAMMIRACAAGIPQPTSYWQRRKRPFQADAERALDLFREMTLHHRIRPTKDVYDSLILTCARRKDHYQDAIRLLCELMDGSPDHAAPLSPDVYTYNAVLQGSARQGDLRTARWVLADMVHQSMNGVLHRAPNEETMANVFWTYAVFQPPQRRSDLRTAPAATSTTQADDEAVEMVAASPEADVTSSDAPSFTHAMPSTASDVLAEARAFMARILADQGAPSTATHPLATVSVTPRLLNAFLSVLMHHLTPRTRLRTMADTVWGEDGVFAQAHIQPNGHTLAMILGECTTHADRAYADELATSVWTQWTALENEGRREDGVDTKTISQMWARMIRQHAKAFRVEEALALLRAFYKRYPPHNKAMATDVAPVDTSAPTSANAMDWMPVPPPPSMLKALQALPLGPVRPGSYVSFAPMRPKLLFADLELLHHRCVALRHVRGLNLITRIDREYRREW</sequence>
<accession>A0A0M8MVW2</accession>
<dbReference type="EMBL" id="LGAV01000003">
    <property type="protein sequence ID" value="KOS14631.1"/>
    <property type="molecule type" value="Genomic_DNA"/>
</dbReference>
<evidence type="ECO:0008006" key="9">
    <source>
        <dbReference type="Google" id="ProtNLM"/>
    </source>
</evidence>
<dbReference type="PANTHER" id="PTHR47447:SF24">
    <property type="entry name" value="PENTATRICOPEPTIDE REPEAT-CONTAINING PROTEIN"/>
    <property type="match status" value="1"/>
</dbReference>
<comment type="subunit">
    <text evidence="4">Binds to mitochondrial small subunit 15S rRNA.</text>
</comment>
<dbReference type="Gene3D" id="1.25.40.10">
    <property type="entry name" value="Tetratricopeptide repeat domain"/>
    <property type="match status" value="2"/>
</dbReference>
<feature type="repeat" description="PPR" evidence="5">
    <location>
        <begin position="366"/>
        <end position="400"/>
    </location>
</feature>
<dbReference type="InterPro" id="IPR011990">
    <property type="entry name" value="TPR-like_helical_dom_sf"/>
</dbReference>
<evidence type="ECO:0000313" key="7">
    <source>
        <dbReference type="EMBL" id="KOS14631.1"/>
    </source>
</evidence>
<comment type="function">
    <text evidence="3">Regulates mitochondrial small subunit maturation by controlling 15S rRNA 5'-end processing. Localizes to the 5' precursor of the 15S rRNA in a position that is subsequently occupied by mS47 in the mature yeast mtSSU. Uses structure and sequence-specific RNA recognition, binding to a single-stranded region of the precursor and specifically recognizing bases -6 to -1. The exchange of Ccm1 for mS47 is coupled to the irreversible removal of precursor rRNA that is accompanied by conformational changes of the mitoribosomal proteins uS5m and mS26. These conformational changes signal completion of 5'-end rRNA processing through protection of the mature 5'-end of the 15S rRNA and stabilization of mS47. The removal of the 5' precursor together with the dissociation of Ccm1 may be catalyzed by the 5'-3' exoribonuclease Pet127. Involved in the specific removal of group I introns in mitochondrial encoded transcripts.</text>
</comment>
<proteinExistence type="inferred from homology"/>
<evidence type="ECO:0000256" key="5">
    <source>
        <dbReference type="PROSITE-ProRule" id="PRU00708"/>
    </source>
</evidence>
<dbReference type="RefSeq" id="XP_017992263.1">
    <property type="nucleotide sequence ID" value="XM_018135166.1"/>
</dbReference>
<evidence type="ECO:0000256" key="6">
    <source>
        <dbReference type="SAM" id="MobiDB-lite"/>
    </source>
</evidence>
<dbReference type="PANTHER" id="PTHR47447">
    <property type="entry name" value="OS03G0856100 PROTEIN"/>
    <property type="match status" value="1"/>
</dbReference>
<feature type="region of interest" description="Disordered" evidence="6">
    <location>
        <begin position="86"/>
        <end position="105"/>
    </location>
</feature>
<name>A0A0M8MVW2_9BASI</name>
<dbReference type="PROSITE" id="PS51375">
    <property type="entry name" value="PPR"/>
    <property type="match status" value="1"/>
</dbReference>
<organism evidence="7 8">
    <name type="scientific">Malassezia pachydermatis</name>
    <dbReference type="NCBI Taxonomy" id="77020"/>
    <lineage>
        <taxon>Eukaryota</taxon>
        <taxon>Fungi</taxon>
        <taxon>Dikarya</taxon>
        <taxon>Basidiomycota</taxon>
        <taxon>Ustilaginomycotina</taxon>
        <taxon>Malasseziomycetes</taxon>
        <taxon>Malasseziales</taxon>
        <taxon>Malasseziaceae</taxon>
        <taxon>Malassezia</taxon>
    </lineage>
</organism>
<protein>
    <recommendedName>
        <fullName evidence="9">Pentatricopeptide repeat-containing protein</fullName>
    </recommendedName>
</protein>
<comment type="caution">
    <text evidence="7">The sequence shown here is derived from an EMBL/GenBank/DDBJ whole genome shotgun (WGS) entry which is preliminary data.</text>
</comment>
<evidence type="ECO:0000313" key="8">
    <source>
        <dbReference type="Proteomes" id="UP000037751"/>
    </source>
</evidence>
<reference evidence="7 8" key="1">
    <citation type="submission" date="2015-07" db="EMBL/GenBank/DDBJ databases">
        <title>Draft Genome Sequence of Malassezia furfur CBS1878 and Malassezia pachydermatis CBS1879.</title>
        <authorList>
            <person name="Triana S."/>
            <person name="Ohm R."/>
            <person name="Gonzalez A."/>
            <person name="DeCock H."/>
            <person name="Restrepo S."/>
            <person name="Celis A."/>
        </authorList>
    </citation>
    <scope>NUCLEOTIDE SEQUENCE [LARGE SCALE GENOMIC DNA]</scope>
    <source>
        <strain evidence="7 8">CBS 1879</strain>
    </source>
</reference>
<dbReference type="VEuPathDB" id="FungiDB:Malapachy_0651"/>
<feature type="compositionally biased region" description="Low complexity" evidence="6">
    <location>
        <begin position="87"/>
        <end position="98"/>
    </location>
</feature>
<keyword evidence="8" id="KW-1185">Reference proteome</keyword>
<evidence type="ECO:0000256" key="3">
    <source>
        <dbReference type="ARBA" id="ARBA00044493"/>
    </source>
</evidence>
<evidence type="ECO:0000256" key="2">
    <source>
        <dbReference type="ARBA" id="ARBA00022737"/>
    </source>
</evidence>
<dbReference type="Pfam" id="PF13812">
    <property type="entry name" value="PPR_3"/>
    <property type="match status" value="1"/>
</dbReference>
<comment type="similarity">
    <text evidence="1">Belongs to the CCM1 family.</text>
</comment>
<keyword evidence="2" id="KW-0677">Repeat</keyword>
<dbReference type="GeneID" id="28727041"/>
<dbReference type="OrthoDB" id="2018246at2759"/>
<dbReference type="Proteomes" id="UP000037751">
    <property type="component" value="Unassembled WGS sequence"/>
</dbReference>